<sequence>MYRSGFTVDDGPHRRLDDPPNAEFLDEPRSRSGSRELSSLSSSSSSREGGLATGGVGRHGYRPIATPDEPYVITVCGYPPRALDDLNITVEGAGLVGSQVVLKRA</sequence>
<evidence type="ECO:0000313" key="4">
    <source>
        <dbReference type="Proteomes" id="UP001530315"/>
    </source>
</evidence>
<organism evidence="3 4">
    <name type="scientific">Stephanodiscus triporus</name>
    <dbReference type="NCBI Taxonomy" id="2934178"/>
    <lineage>
        <taxon>Eukaryota</taxon>
        <taxon>Sar</taxon>
        <taxon>Stramenopiles</taxon>
        <taxon>Ochrophyta</taxon>
        <taxon>Bacillariophyta</taxon>
        <taxon>Coscinodiscophyceae</taxon>
        <taxon>Thalassiosirophycidae</taxon>
        <taxon>Stephanodiscales</taxon>
        <taxon>Stephanodiscaceae</taxon>
        <taxon>Stephanodiscus</taxon>
    </lineage>
</organism>
<accession>A0ABD3MP61</accession>
<dbReference type="Pfam" id="PF08059">
    <property type="entry name" value="SEP"/>
    <property type="match status" value="1"/>
</dbReference>
<evidence type="ECO:0000256" key="1">
    <source>
        <dbReference type="SAM" id="MobiDB-lite"/>
    </source>
</evidence>
<dbReference type="PANTHER" id="PTHR23333">
    <property type="entry name" value="UBX DOMAIN CONTAINING PROTEIN"/>
    <property type="match status" value="1"/>
</dbReference>
<dbReference type="EMBL" id="JALLAZ020001765">
    <property type="protein sequence ID" value="KAL3764759.1"/>
    <property type="molecule type" value="Genomic_DNA"/>
</dbReference>
<dbReference type="Proteomes" id="UP001530315">
    <property type="component" value="Unassembled WGS sequence"/>
</dbReference>
<dbReference type="SUPFAM" id="SSF102848">
    <property type="entry name" value="NSFL1 (p97 ATPase) cofactor p47, SEP domain"/>
    <property type="match status" value="1"/>
</dbReference>
<feature type="compositionally biased region" description="Low complexity" evidence="1">
    <location>
        <begin position="35"/>
        <end position="50"/>
    </location>
</feature>
<gene>
    <name evidence="3" type="ORF">ACHAW5_006630</name>
</gene>
<dbReference type="AlphaFoldDB" id="A0ABD3MP61"/>
<dbReference type="PROSITE" id="PS51399">
    <property type="entry name" value="SEP"/>
    <property type="match status" value="1"/>
</dbReference>
<feature type="domain" description="SEP" evidence="2">
    <location>
        <begin position="1"/>
        <end position="72"/>
    </location>
</feature>
<dbReference type="Gene3D" id="3.30.420.210">
    <property type="entry name" value="SEP domain"/>
    <property type="match status" value="1"/>
</dbReference>
<dbReference type="InterPro" id="IPR036241">
    <property type="entry name" value="NSFL1C_SEP_dom_sf"/>
</dbReference>
<protein>
    <recommendedName>
        <fullName evidence="2">SEP domain-containing protein</fullName>
    </recommendedName>
</protein>
<proteinExistence type="predicted"/>
<feature type="region of interest" description="Disordered" evidence="1">
    <location>
        <begin position="1"/>
        <end position="66"/>
    </location>
</feature>
<name>A0ABD3MP61_9STRA</name>
<reference evidence="3 4" key="1">
    <citation type="submission" date="2024-10" db="EMBL/GenBank/DDBJ databases">
        <title>Updated reference genomes for cyclostephanoid diatoms.</title>
        <authorList>
            <person name="Roberts W.R."/>
            <person name="Alverson A.J."/>
        </authorList>
    </citation>
    <scope>NUCLEOTIDE SEQUENCE [LARGE SCALE GENOMIC DNA]</scope>
    <source>
        <strain evidence="3 4">AJA276-08</strain>
    </source>
</reference>
<evidence type="ECO:0000259" key="2">
    <source>
        <dbReference type="PROSITE" id="PS51399"/>
    </source>
</evidence>
<comment type="caution">
    <text evidence="3">The sequence shown here is derived from an EMBL/GenBank/DDBJ whole genome shotgun (WGS) entry which is preliminary data.</text>
</comment>
<keyword evidence="4" id="KW-1185">Reference proteome</keyword>
<evidence type="ECO:0000313" key="3">
    <source>
        <dbReference type="EMBL" id="KAL3764759.1"/>
    </source>
</evidence>
<dbReference type="InterPro" id="IPR012989">
    <property type="entry name" value="SEP_domain"/>
</dbReference>
<dbReference type="PANTHER" id="PTHR23333:SF20">
    <property type="entry name" value="NSFL1 COFACTOR P47"/>
    <property type="match status" value="1"/>
</dbReference>